<organism evidence="4">
    <name type="scientific">Aceria tosichella</name>
    <name type="common">wheat curl mite</name>
    <dbReference type="NCBI Taxonomy" id="561515"/>
    <lineage>
        <taxon>Eukaryota</taxon>
        <taxon>Metazoa</taxon>
        <taxon>Ecdysozoa</taxon>
        <taxon>Arthropoda</taxon>
        <taxon>Chelicerata</taxon>
        <taxon>Arachnida</taxon>
        <taxon>Acari</taxon>
        <taxon>Acariformes</taxon>
        <taxon>Trombidiformes</taxon>
        <taxon>Prostigmata</taxon>
        <taxon>Eupodina</taxon>
        <taxon>Eriophyoidea</taxon>
        <taxon>Eriophyidae</taxon>
        <taxon>Eriophyinae</taxon>
        <taxon>Aceriini</taxon>
        <taxon>Aceria</taxon>
    </lineage>
</organism>
<accession>A0A6G1SGZ1</accession>
<dbReference type="Gene3D" id="3.40.140.10">
    <property type="entry name" value="Cytidine Deaminase, domain 2"/>
    <property type="match status" value="1"/>
</dbReference>
<dbReference type="InterPro" id="IPR002125">
    <property type="entry name" value="CMP_dCMP_dom"/>
</dbReference>
<name>A0A6G1SGZ1_9ACAR</name>
<dbReference type="PANTHER" id="PTHR11079:SF156">
    <property type="entry name" value="INACTIVE TRNA-SPECIFIC ADENOSINE DEAMINASE-LIKE PROTEIN 3-RELATED"/>
    <property type="match status" value="1"/>
</dbReference>
<dbReference type="SUPFAM" id="SSF53927">
    <property type="entry name" value="Cytidine deaminase-like"/>
    <property type="match status" value="1"/>
</dbReference>
<dbReference type="InterPro" id="IPR016193">
    <property type="entry name" value="Cytidine_deaminase-like"/>
</dbReference>
<evidence type="ECO:0000256" key="2">
    <source>
        <dbReference type="ARBA" id="ARBA00038160"/>
    </source>
</evidence>
<dbReference type="GO" id="GO:0052717">
    <property type="term" value="F:tRNA-specific adenosine-34 deaminase activity"/>
    <property type="evidence" value="ECO:0007669"/>
    <property type="project" value="TreeGrafter"/>
</dbReference>
<dbReference type="GO" id="GO:0005634">
    <property type="term" value="C:nucleus"/>
    <property type="evidence" value="ECO:0007669"/>
    <property type="project" value="TreeGrafter"/>
</dbReference>
<dbReference type="GO" id="GO:0008033">
    <property type="term" value="P:tRNA processing"/>
    <property type="evidence" value="ECO:0007669"/>
    <property type="project" value="UniProtKB-KW"/>
</dbReference>
<reference evidence="4" key="1">
    <citation type="submission" date="2018-10" db="EMBL/GenBank/DDBJ databases">
        <title>Transcriptome assembly of Aceria tosichella (Wheat curl mite) Type 2.</title>
        <authorList>
            <person name="Scully E.D."/>
            <person name="Geib S.M."/>
            <person name="Palmer N.A."/>
            <person name="Gupta A.K."/>
            <person name="Sarath G."/>
            <person name="Tatineni S."/>
        </authorList>
    </citation>
    <scope>NUCLEOTIDE SEQUENCE</scope>
    <source>
        <strain evidence="4">LincolnNE</strain>
    </source>
</reference>
<protein>
    <submittedName>
        <fullName evidence="4">tRNA-specific adenosine deaminase-like protein 3</fullName>
    </submittedName>
</protein>
<sequence>MPYSLKIEPILEDELSQIEPPLMRVVVADLVGPRRDINKIFTLTKDFVLPVEGIKHLRRVRDTEDGRIECILAGLESANGDDAVSTSGDDQDFISRIEDSLERNGVILKDYRIVQVPARPARTDAQLEACSRIWPTKFAKSEHLIKFIQGSIIDDSERLVIQSITNGLLDYFTNANCKSTSGAVIFRYAKVYGLGLSCSATTRANPTKHSPMIAIDSVARNAGAGHWPAETHSIGHDLLGELQKLLDDKPELADHKMDANFLPYICTNYDIIITEEPCMMCTMGLIQSRIRRLFYLDTKQVANAEDVKFASSCRPVCYPDKAIEEFFIHRDKSINHRFEAWRIKLLTTTS</sequence>
<evidence type="ECO:0000256" key="1">
    <source>
        <dbReference type="ARBA" id="ARBA00022694"/>
    </source>
</evidence>
<dbReference type="AlphaFoldDB" id="A0A6G1SGZ1"/>
<dbReference type="PANTHER" id="PTHR11079">
    <property type="entry name" value="CYTOSINE DEAMINASE FAMILY MEMBER"/>
    <property type="match status" value="1"/>
</dbReference>
<evidence type="ECO:0000313" key="4">
    <source>
        <dbReference type="EMBL" id="MDE49629.1"/>
    </source>
</evidence>
<feature type="domain" description="CMP/dCMP-type deaminase" evidence="3">
    <location>
        <begin position="178"/>
        <end position="295"/>
    </location>
</feature>
<comment type="similarity">
    <text evidence="2">Belongs to the cytidine and deoxycytidylate deaminase family. ADAT3 subfamily.</text>
</comment>
<evidence type="ECO:0000259" key="3">
    <source>
        <dbReference type="Pfam" id="PF00383"/>
    </source>
</evidence>
<proteinExistence type="inferred from homology"/>
<gene>
    <name evidence="4" type="primary">Adat3</name>
    <name evidence="4" type="ORF">g.20233</name>
</gene>
<dbReference type="GO" id="GO:0005737">
    <property type="term" value="C:cytoplasm"/>
    <property type="evidence" value="ECO:0007669"/>
    <property type="project" value="TreeGrafter"/>
</dbReference>
<keyword evidence="1" id="KW-0819">tRNA processing</keyword>
<dbReference type="EMBL" id="GGYP01004858">
    <property type="protein sequence ID" value="MDE49629.1"/>
    <property type="molecule type" value="Transcribed_RNA"/>
</dbReference>
<dbReference type="Pfam" id="PF00383">
    <property type="entry name" value="dCMP_cyt_deam_1"/>
    <property type="match status" value="1"/>
</dbReference>